<reference evidence="4" key="1">
    <citation type="submission" date="2021-02" db="EMBL/GenBank/DDBJ databases">
        <authorList>
            <person name="Nowell W R."/>
        </authorList>
    </citation>
    <scope>NUCLEOTIDE SEQUENCE</scope>
</reference>
<protein>
    <submittedName>
        <fullName evidence="4">Uncharacterized protein</fullName>
    </submittedName>
</protein>
<organism evidence="4 5">
    <name type="scientific">Adineta ricciae</name>
    <name type="common">Rotifer</name>
    <dbReference type="NCBI Taxonomy" id="249248"/>
    <lineage>
        <taxon>Eukaryota</taxon>
        <taxon>Metazoa</taxon>
        <taxon>Spiralia</taxon>
        <taxon>Gnathifera</taxon>
        <taxon>Rotifera</taxon>
        <taxon>Eurotatoria</taxon>
        <taxon>Bdelloidea</taxon>
        <taxon>Adinetida</taxon>
        <taxon>Adinetidae</taxon>
        <taxon>Adineta</taxon>
    </lineage>
</organism>
<keyword evidence="3" id="KW-1133">Transmembrane helix</keyword>
<dbReference type="AlphaFoldDB" id="A0A815WBS6"/>
<comment type="caution">
    <text evidence="4">The sequence shown here is derived from an EMBL/GenBank/DDBJ whole genome shotgun (WGS) entry which is preliminary data.</text>
</comment>
<evidence type="ECO:0000256" key="3">
    <source>
        <dbReference type="SAM" id="Phobius"/>
    </source>
</evidence>
<dbReference type="PANTHER" id="PTHR46580">
    <property type="entry name" value="SENSOR KINASE-RELATED"/>
    <property type="match status" value="1"/>
</dbReference>
<dbReference type="InterPro" id="IPR028994">
    <property type="entry name" value="Integrin_alpha_N"/>
</dbReference>
<proteinExistence type="predicted"/>
<gene>
    <name evidence="4" type="ORF">EDS130_LOCUS45247</name>
</gene>
<sequence length="832" mass="87629">MEMGSLAGHNSNDPEGPPKGRRWYPTTWKAILAIFLIACCLLIIGGVIVLSIIPLYLSQKGTDQSTTTTNLERTIKMAFATNYASSATLPITNLHSLSQQINERMGYQSNIIAVQSAALNAAGKRRKRDTSSGISCNMTNNGSITGTSDSSAMSILIIVNRCPKGQCGTDHCITNCLNQIKSKFTSVFGSNTVLLTIQTADGQVLSISCTLCLFDDVIAPTCTDGIKNGKETDQDCGGKTCILQGKICGSGQNCINGTDCTSGVCTRGVCQAPKCNDGVQNGGETGRDCGGPCAPTKACDDGSACVAATDCKTGWCNKNKICKAPTCVDGEQNQGETGVDCGGSCAPTKACDDGSACVAATDCKTGWCNKNKICKAPTCSDSEQNQGETGVDCGGSCAPSKACDDGSACVAATDCKTGWCNKNQICKAPTCVDGEQNQGETGVDCGGPCVNKQTCVNGLTCAKGLDCVSRFCVKNICQVCTLSFEMSNPITVDTDPRSLAVGDLNNDQHLDIAVGHKGSLTVKIFLGNGAGSFTLKSTISFSSNVFSIAAGQLNQDNNMDIVVATGFSPKKVYICHGNGDGTFVIDPTNFTPSSVVYYIKIVDINNDQRQDIVYGSIFDSNMYVLFGQSGGSLQMQPTISLSSSIRITVITVDFDGDGNIDIVALANGLNQLLLLRGNGAGTFSQSVLASYSDIPVTFAVGHFNDDNLLDIVVEGQQQNFTDILLQNTNGNFTSTINRAVGRGQLYVLGDFNNDKQDDIAVLYYDGGRRITVRLGYGDGTLAPDVDTMAPLSTYYSGMTTGDFNEDSLLDIVVTNPEHSSISILINKLSCLK</sequence>
<dbReference type="EMBL" id="CAJNOJ010001041">
    <property type="protein sequence ID" value="CAF1539991.1"/>
    <property type="molecule type" value="Genomic_DNA"/>
</dbReference>
<dbReference type="OrthoDB" id="10022113at2759"/>
<accession>A0A815WBS6</accession>
<dbReference type="SUPFAM" id="SSF69318">
    <property type="entry name" value="Integrin alpha N-terminal domain"/>
    <property type="match status" value="1"/>
</dbReference>
<keyword evidence="3" id="KW-0812">Transmembrane</keyword>
<evidence type="ECO:0000313" key="4">
    <source>
        <dbReference type="EMBL" id="CAF1539991.1"/>
    </source>
</evidence>
<feature type="transmembrane region" description="Helical" evidence="3">
    <location>
        <begin position="30"/>
        <end position="57"/>
    </location>
</feature>
<dbReference type="PANTHER" id="PTHR46580:SF4">
    <property type="entry name" value="ATP_GTP-BINDING PROTEIN"/>
    <property type="match status" value="1"/>
</dbReference>
<dbReference type="Pfam" id="PF13517">
    <property type="entry name" value="FG-GAP_3"/>
    <property type="match status" value="3"/>
</dbReference>
<evidence type="ECO:0000256" key="2">
    <source>
        <dbReference type="SAM" id="MobiDB-lite"/>
    </source>
</evidence>
<evidence type="ECO:0000313" key="5">
    <source>
        <dbReference type="Proteomes" id="UP000663852"/>
    </source>
</evidence>
<feature type="region of interest" description="Disordered" evidence="2">
    <location>
        <begin position="1"/>
        <end position="20"/>
    </location>
</feature>
<name>A0A815WBS6_ADIRI</name>
<dbReference type="Proteomes" id="UP000663852">
    <property type="component" value="Unassembled WGS sequence"/>
</dbReference>
<evidence type="ECO:0000256" key="1">
    <source>
        <dbReference type="ARBA" id="ARBA00022729"/>
    </source>
</evidence>
<dbReference type="Gene3D" id="2.130.10.130">
    <property type="entry name" value="Integrin alpha, N-terminal"/>
    <property type="match status" value="2"/>
</dbReference>
<keyword evidence="3" id="KW-0472">Membrane</keyword>
<keyword evidence="1" id="KW-0732">Signal</keyword>
<dbReference type="InterPro" id="IPR013517">
    <property type="entry name" value="FG-GAP"/>
</dbReference>